<accession>A0A2S2QHN4</accession>
<evidence type="ECO:0000313" key="6">
    <source>
        <dbReference type="EMBL" id="MBY77236.1"/>
    </source>
</evidence>
<dbReference type="GO" id="GO:0005829">
    <property type="term" value="C:cytosol"/>
    <property type="evidence" value="ECO:0007669"/>
    <property type="project" value="TreeGrafter"/>
</dbReference>
<keyword evidence="6" id="KW-0670">Pyruvate</keyword>
<reference evidence="6" key="1">
    <citation type="submission" date="2018-04" db="EMBL/GenBank/DDBJ databases">
        <title>Transcriptome assembly of Sipha flava.</title>
        <authorList>
            <person name="Scully E.D."/>
            <person name="Geib S.M."/>
            <person name="Palmer N.A."/>
            <person name="Koch K."/>
            <person name="Bradshaw J."/>
            <person name="Heng-Moss T."/>
            <person name="Sarath G."/>
        </authorList>
    </citation>
    <scope>NUCLEOTIDE SEQUENCE</scope>
</reference>
<dbReference type="Pfam" id="PF00389">
    <property type="entry name" value="2-Hacid_dh"/>
    <property type="match status" value="1"/>
</dbReference>
<dbReference type="Gene3D" id="3.40.50.720">
    <property type="entry name" value="NAD(P)-binding Rossmann-like Domain"/>
    <property type="match status" value="2"/>
</dbReference>
<dbReference type="EMBL" id="GGMS01008033">
    <property type="protein sequence ID" value="MBY77236.1"/>
    <property type="molecule type" value="Transcribed_RNA"/>
</dbReference>
<dbReference type="AlphaFoldDB" id="A0A2S2QHN4"/>
<dbReference type="InterPro" id="IPR006140">
    <property type="entry name" value="D-isomer_DH_NAD-bd"/>
</dbReference>
<dbReference type="GO" id="GO:0051287">
    <property type="term" value="F:NAD binding"/>
    <property type="evidence" value="ECO:0007669"/>
    <property type="project" value="InterPro"/>
</dbReference>
<dbReference type="SUPFAM" id="SSF51735">
    <property type="entry name" value="NAD(P)-binding Rossmann-fold domains"/>
    <property type="match status" value="1"/>
</dbReference>
<dbReference type="PANTHER" id="PTHR10996:SF277">
    <property type="entry name" value="GLYOXYLATE REDUCTASE_HYDROXYPYRUVATE REDUCTASE"/>
    <property type="match status" value="1"/>
</dbReference>
<dbReference type="InterPro" id="IPR006139">
    <property type="entry name" value="D-isomer_2_OHA_DH_cat_dom"/>
</dbReference>
<dbReference type="GO" id="GO:0030267">
    <property type="term" value="F:glyoxylate reductase (NADPH) activity"/>
    <property type="evidence" value="ECO:0007669"/>
    <property type="project" value="TreeGrafter"/>
</dbReference>
<evidence type="ECO:0000256" key="2">
    <source>
        <dbReference type="ARBA" id="ARBA00073306"/>
    </source>
</evidence>
<keyword evidence="1 3" id="KW-0560">Oxidoreductase</keyword>
<dbReference type="GO" id="GO:0008465">
    <property type="term" value="F:hydroxypyruvate reductase (NADH) activity"/>
    <property type="evidence" value="ECO:0007669"/>
    <property type="project" value="TreeGrafter"/>
</dbReference>
<dbReference type="PROSITE" id="PS00065">
    <property type="entry name" value="D_2_HYDROXYACID_DH_1"/>
    <property type="match status" value="1"/>
</dbReference>
<dbReference type="PANTHER" id="PTHR10996">
    <property type="entry name" value="2-HYDROXYACID DEHYDROGENASE-RELATED"/>
    <property type="match status" value="1"/>
</dbReference>
<feature type="domain" description="D-isomer specific 2-hydroxyacid dehydrogenase NAD-binding" evidence="5">
    <location>
        <begin position="113"/>
        <end position="288"/>
    </location>
</feature>
<evidence type="ECO:0000259" key="4">
    <source>
        <dbReference type="Pfam" id="PF00389"/>
    </source>
</evidence>
<feature type="domain" description="D-isomer specific 2-hydroxyacid dehydrogenase catalytic" evidence="4">
    <location>
        <begin position="14"/>
        <end position="320"/>
    </location>
</feature>
<dbReference type="OrthoDB" id="298012at2759"/>
<proteinExistence type="inferred from homology"/>
<evidence type="ECO:0000256" key="3">
    <source>
        <dbReference type="RuleBase" id="RU003719"/>
    </source>
</evidence>
<dbReference type="InterPro" id="IPR036291">
    <property type="entry name" value="NAD(P)-bd_dom_sf"/>
</dbReference>
<protein>
    <recommendedName>
        <fullName evidence="2">Glyoxylate reductase/hydroxypyruvate reductase</fullName>
    </recommendedName>
</protein>
<dbReference type="FunFam" id="3.40.50.720:FF:000026">
    <property type="entry name" value="Glyoxylate/hydroxypyruvate reductase B"/>
    <property type="match status" value="1"/>
</dbReference>
<dbReference type="PROSITE" id="PS00671">
    <property type="entry name" value="D_2_HYDROXYACID_DH_3"/>
    <property type="match status" value="1"/>
</dbReference>
<dbReference type="Pfam" id="PF02826">
    <property type="entry name" value="2-Hacid_dh_C"/>
    <property type="match status" value="1"/>
</dbReference>
<sequence length="322" mass="34869">MSKLKLLVSHREFPREVIDKLSEKFDVQIINKLMIESTKQDLLDNIPGKFGLLFSYSTIVDEDVVAAAGPSLRVVSTTSMGYESVDTSALKKRGIVLGNSTLVTADRVAELTIGLLIATARNLMTTNQQMKSGNYPISSRIGQGLANSVVGIIGCGNIGISVAGMLRGFKLSELLYTSRKPKPAVECLGGKYVLVDDLVRLSDFIILTSVLVPETKFIINKDRLALMKSNAVIINVGRGQLIDQDALIDALRNKYIRGAGLDVMTPEPLPLDNPLMEMENVVLLPHIAGRNTVEASVEKAQLAADNILAVANNQPVPCQVEL</sequence>
<dbReference type="SUPFAM" id="SSF52283">
    <property type="entry name" value="Formate/glycerate dehydrogenase catalytic domain-like"/>
    <property type="match status" value="1"/>
</dbReference>
<dbReference type="InterPro" id="IPR029752">
    <property type="entry name" value="D-isomer_DH_CS1"/>
</dbReference>
<dbReference type="InterPro" id="IPR050223">
    <property type="entry name" value="D-isomer_2-hydroxyacid_DH"/>
</dbReference>
<dbReference type="InterPro" id="IPR029753">
    <property type="entry name" value="D-isomer_DH_CS"/>
</dbReference>
<evidence type="ECO:0000259" key="5">
    <source>
        <dbReference type="Pfam" id="PF02826"/>
    </source>
</evidence>
<name>A0A2S2QHN4_9HEMI</name>
<organism evidence="6">
    <name type="scientific">Sipha flava</name>
    <name type="common">yellow sugarcane aphid</name>
    <dbReference type="NCBI Taxonomy" id="143950"/>
    <lineage>
        <taxon>Eukaryota</taxon>
        <taxon>Metazoa</taxon>
        <taxon>Ecdysozoa</taxon>
        <taxon>Arthropoda</taxon>
        <taxon>Hexapoda</taxon>
        <taxon>Insecta</taxon>
        <taxon>Pterygota</taxon>
        <taxon>Neoptera</taxon>
        <taxon>Paraneoptera</taxon>
        <taxon>Hemiptera</taxon>
        <taxon>Sternorrhyncha</taxon>
        <taxon>Aphidomorpha</taxon>
        <taxon>Aphidoidea</taxon>
        <taxon>Aphididae</taxon>
        <taxon>Sipha</taxon>
    </lineage>
</organism>
<evidence type="ECO:0000256" key="1">
    <source>
        <dbReference type="ARBA" id="ARBA00023002"/>
    </source>
</evidence>
<gene>
    <name evidence="6" type="primary">GRHPR_1</name>
    <name evidence="6" type="ORF">g.13679</name>
</gene>
<comment type="similarity">
    <text evidence="3">Belongs to the D-isomer specific 2-hydroxyacid dehydrogenase family.</text>
</comment>